<feature type="region of interest" description="Disordered" evidence="1">
    <location>
        <begin position="106"/>
        <end position="125"/>
    </location>
</feature>
<evidence type="ECO:0000256" key="1">
    <source>
        <dbReference type="SAM" id="MobiDB-lite"/>
    </source>
</evidence>
<evidence type="ECO:0000313" key="2">
    <source>
        <dbReference type="EMBL" id="MBC3477587.1"/>
    </source>
</evidence>
<proteinExistence type="predicted"/>
<gene>
    <name evidence="2" type="ORF">HU747_18540</name>
</gene>
<protein>
    <submittedName>
        <fullName evidence="2">RHS repeat-associated core domain-containing protein</fullName>
    </submittedName>
</protein>
<dbReference type="Gene3D" id="2.180.10.10">
    <property type="entry name" value="RHS repeat-associated core"/>
    <property type="match status" value="1"/>
</dbReference>
<dbReference type="Proteomes" id="UP000628086">
    <property type="component" value="Unassembled WGS sequence"/>
</dbReference>
<comment type="caution">
    <text evidence="2">The sequence shown here is derived from an EMBL/GenBank/DDBJ whole genome shotgun (WGS) entry which is preliminary data.</text>
</comment>
<name>A0ABR6VAV2_9PSED</name>
<feature type="region of interest" description="Disordered" evidence="1">
    <location>
        <begin position="133"/>
        <end position="208"/>
    </location>
</feature>
<reference evidence="2 3" key="1">
    <citation type="journal article" date="2020" name="Microorganisms">
        <title>Reliable Identification of Environmental Pseudomonas Isolates Using the rpoD Gene.</title>
        <authorList>
            <consortium name="The Broad Institute Genome Sequencing Platform"/>
            <person name="Girard L."/>
            <person name="Lood C."/>
            <person name="Rokni-Zadeh H."/>
            <person name="van Noort V."/>
            <person name="Lavigne R."/>
            <person name="De Mot R."/>
        </authorList>
    </citation>
    <scope>NUCLEOTIDE SEQUENCE [LARGE SCALE GENOMIC DNA]</scope>
    <source>
        <strain evidence="2 3">RW7P2</strain>
    </source>
</reference>
<dbReference type="EMBL" id="JABWRS010000014">
    <property type="protein sequence ID" value="MBC3477587.1"/>
    <property type="molecule type" value="Genomic_DNA"/>
</dbReference>
<accession>A0ABR6VAV2</accession>
<organism evidence="2 3">
    <name type="scientific">Pseudomonas taiwanensis</name>
    <dbReference type="NCBI Taxonomy" id="470150"/>
    <lineage>
        <taxon>Bacteria</taxon>
        <taxon>Pseudomonadati</taxon>
        <taxon>Pseudomonadota</taxon>
        <taxon>Gammaproteobacteria</taxon>
        <taxon>Pseudomonadales</taxon>
        <taxon>Pseudomonadaceae</taxon>
        <taxon>Pseudomonas</taxon>
    </lineage>
</organism>
<keyword evidence="3" id="KW-1185">Reference proteome</keyword>
<dbReference type="SUPFAM" id="SSF56399">
    <property type="entry name" value="ADP-ribosylation"/>
    <property type="match status" value="1"/>
</dbReference>
<dbReference type="NCBIfam" id="TIGR03696">
    <property type="entry name" value="Rhs_assc_core"/>
    <property type="match status" value="1"/>
</dbReference>
<evidence type="ECO:0000313" key="3">
    <source>
        <dbReference type="Proteomes" id="UP000628086"/>
    </source>
</evidence>
<sequence length="272" mass="30708">MEISQRHTQKLSSSRGTHVEYRINSASLRAYTPYGHVQYRFSHQELLGFNGELLERHSETYLLGNGYRPYNPAIMRFSAPDNLSPFGKGGLNAYGYCTGDPVNQRDPSGHAGMQQKVRPDLWRSRGPIVEPEQMFQQQGRRLMPRQQHAARQPGRQPFAPEGGRGLYSRRDVANARAGQAHNAPARSGDRIAVPSAAQPSTPPTRSMEDASRIYDDLVVAHGHIQRFERDVALLTPGTELYIDHQNTIDRIRRHAASLRSQLGVDNLRWLHL</sequence>
<dbReference type="InterPro" id="IPR022385">
    <property type="entry name" value="Rhs_assc_core"/>
</dbReference>